<comment type="caution">
    <text evidence="3">The sequence shown here is derived from an EMBL/GenBank/DDBJ whole genome shotgun (WGS) entry which is preliminary data.</text>
</comment>
<dbReference type="SUPFAM" id="SSF101898">
    <property type="entry name" value="NHL repeat"/>
    <property type="match status" value="1"/>
</dbReference>
<feature type="transmembrane region" description="Helical" evidence="2">
    <location>
        <begin position="703"/>
        <end position="723"/>
    </location>
</feature>
<evidence type="ECO:0000256" key="2">
    <source>
        <dbReference type="SAM" id="Phobius"/>
    </source>
</evidence>
<dbReference type="AlphaFoldDB" id="A0AAD1XVU5"/>
<feature type="transmembrane region" description="Helical" evidence="2">
    <location>
        <begin position="811"/>
        <end position="832"/>
    </location>
</feature>
<feature type="transmembrane region" description="Helical" evidence="2">
    <location>
        <begin position="735"/>
        <end position="760"/>
    </location>
</feature>
<sequence length="1041" mass="115289">MNGISCPDYSCNYLTANGNLLITPKARIYKFDSDFNMVWMLNFDGENIAKNAIALHSSGSNLVVTMKSSSDCPLVKIDSTTNTITEEIELGAAINCDYLTFSNDHSSIYVSGKLLSTPHVFKIGYSDFSTTSVTAIPVSLNSVYSIHSYMSSSQELLMITGSVTSPTQAYSLLSVQYDTATQQWAKKIGCPASCVLSGANDALILESNNKVISYFLDTEPIIYVSNLDDGALVGSYVPDFTQTNLEISSMAYATSFSKVFVLMKYNNGAYKIEYDPSTNSFSNAYVSTAILPGWILEAGGHTLIGSGVPSSSSVIAMSRLASNGIYGQNTEVSFVSTSGTFTSLTGYSYSDDASSFVSSGPSSITKGFSSVTSLVLLPSLPTSDLSGESEVIFQGEEYILDTTVETTGNIPNFFPCSISGATSISSIIDTHSNGEPKPAWVTVGADSLSFDYTVPSSADGQTFYFTGKSTVDGKVYLRNVQINVASVPVTPPTPVTPSPSSTNLPLNSSECDINYCRECSSSECTACIDEYTLTNNKACVKIEGVLSFNSSLIITGFTGTMVTSIVAGALSGSSSYSMWALFNQFQLFMMIPFLRALLPFEFLQTLKALETSILNINLLNTRSLPVFKQIAEEIDYTNPYKEFRDNGYGSGSSLVYCFDIVAYFIGVTFLGFISYPFIRIFCKSKTKGCKSKIYDYFCDLFCFKLYLRYFLECFLFICVISVSEITRATDAPQNSISYSVGVVTTFLLLLFMALVPILYFKVKNPDENKYVKELFEGFKKQKLAQLYNFTFLLRRFLLVTVIVAFRSSDIMLKLLIYMLLQILWLTLAVIIRHHDKKCPNIIEIINEVTYSIIIMLIIILQKHKSRSLEVLLNNSIIFNTMTVFFISIINLIYQIVVTCKSKKRRNIVKPSIKMVTVKSSHKLQVPERNSGLEVIKNLSTSMKPHKEDSSKNTSRDIENSNEQTRRSWIRAQEYPVYKKSQFSRKNLDEVQCESSRQMNLPLNPIKASPPSSPLNQRPSRPSQMPSSTSLPGMRTPRSNRK</sequence>
<feature type="compositionally biased region" description="Low complexity" evidence="1">
    <location>
        <begin position="1016"/>
        <end position="1029"/>
    </location>
</feature>
<feature type="transmembrane region" description="Helical" evidence="2">
    <location>
        <begin position="876"/>
        <end position="896"/>
    </location>
</feature>
<keyword evidence="2" id="KW-0472">Membrane</keyword>
<keyword evidence="2" id="KW-0812">Transmembrane</keyword>
<feature type="transmembrane region" description="Helical" evidence="2">
    <location>
        <begin position="552"/>
        <end position="571"/>
    </location>
</feature>
<gene>
    <name evidence="3" type="ORF">ECRASSUSDP1_LOCUS20761</name>
</gene>
<keyword evidence="2" id="KW-1133">Transmembrane helix</keyword>
<feature type="transmembrane region" description="Helical" evidence="2">
    <location>
        <begin position="660"/>
        <end position="682"/>
    </location>
</feature>
<protein>
    <submittedName>
        <fullName evidence="3">Uncharacterized protein</fullName>
    </submittedName>
</protein>
<feature type="region of interest" description="Disordered" evidence="1">
    <location>
        <begin position="938"/>
        <end position="964"/>
    </location>
</feature>
<organism evidence="3 4">
    <name type="scientific">Euplotes crassus</name>
    <dbReference type="NCBI Taxonomy" id="5936"/>
    <lineage>
        <taxon>Eukaryota</taxon>
        <taxon>Sar</taxon>
        <taxon>Alveolata</taxon>
        <taxon>Ciliophora</taxon>
        <taxon>Intramacronucleata</taxon>
        <taxon>Spirotrichea</taxon>
        <taxon>Hypotrichia</taxon>
        <taxon>Euplotida</taxon>
        <taxon>Euplotidae</taxon>
        <taxon>Moneuplotes</taxon>
    </lineage>
</organism>
<feature type="transmembrane region" description="Helical" evidence="2">
    <location>
        <begin position="844"/>
        <end position="861"/>
    </location>
</feature>
<keyword evidence="4" id="KW-1185">Reference proteome</keyword>
<dbReference type="Proteomes" id="UP001295684">
    <property type="component" value="Unassembled WGS sequence"/>
</dbReference>
<accession>A0AAD1XVU5</accession>
<feature type="compositionally biased region" description="Basic and acidic residues" evidence="1">
    <location>
        <begin position="944"/>
        <end position="958"/>
    </location>
</feature>
<dbReference type="EMBL" id="CAMPGE010021188">
    <property type="protein sequence ID" value="CAI2379352.1"/>
    <property type="molecule type" value="Genomic_DNA"/>
</dbReference>
<feature type="region of interest" description="Disordered" evidence="1">
    <location>
        <begin position="988"/>
        <end position="1041"/>
    </location>
</feature>
<evidence type="ECO:0000313" key="3">
    <source>
        <dbReference type="EMBL" id="CAI2379352.1"/>
    </source>
</evidence>
<feature type="transmembrane region" description="Helical" evidence="2">
    <location>
        <begin position="578"/>
        <end position="598"/>
    </location>
</feature>
<evidence type="ECO:0000256" key="1">
    <source>
        <dbReference type="SAM" id="MobiDB-lite"/>
    </source>
</evidence>
<proteinExistence type="predicted"/>
<name>A0AAD1XVU5_EUPCR</name>
<reference evidence="3" key="1">
    <citation type="submission" date="2023-07" db="EMBL/GenBank/DDBJ databases">
        <authorList>
            <consortium name="AG Swart"/>
            <person name="Singh M."/>
            <person name="Singh A."/>
            <person name="Seah K."/>
            <person name="Emmerich C."/>
        </authorList>
    </citation>
    <scope>NUCLEOTIDE SEQUENCE</scope>
    <source>
        <strain evidence="3">DP1</strain>
    </source>
</reference>
<evidence type="ECO:0000313" key="4">
    <source>
        <dbReference type="Proteomes" id="UP001295684"/>
    </source>
</evidence>
<feature type="transmembrane region" description="Helical" evidence="2">
    <location>
        <begin position="786"/>
        <end position="805"/>
    </location>
</feature>